<name>A0AAE1AML6_9GAST</name>
<gene>
    <name evidence="1" type="ORF">RRG08_038192</name>
</gene>
<protein>
    <submittedName>
        <fullName evidence="1">Uncharacterized protein</fullName>
    </submittedName>
</protein>
<dbReference type="EMBL" id="JAWDGP010001519">
    <property type="protein sequence ID" value="KAK3790700.1"/>
    <property type="molecule type" value="Genomic_DNA"/>
</dbReference>
<dbReference type="Proteomes" id="UP001283361">
    <property type="component" value="Unassembled WGS sequence"/>
</dbReference>
<evidence type="ECO:0000313" key="1">
    <source>
        <dbReference type="EMBL" id="KAK3790700.1"/>
    </source>
</evidence>
<comment type="caution">
    <text evidence="1">The sequence shown here is derived from an EMBL/GenBank/DDBJ whole genome shotgun (WGS) entry which is preliminary data.</text>
</comment>
<reference evidence="1" key="1">
    <citation type="journal article" date="2023" name="G3 (Bethesda)">
        <title>A reference genome for the long-term kleptoplast-retaining sea slug Elysia crispata morphotype clarki.</title>
        <authorList>
            <person name="Eastman K.E."/>
            <person name="Pendleton A.L."/>
            <person name="Shaikh M.A."/>
            <person name="Suttiyut T."/>
            <person name="Ogas R."/>
            <person name="Tomko P."/>
            <person name="Gavelis G."/>
            <person name="Widhalm J.R."/>
            <person name="Wisecaver J.H."/>
        </authorList>
    </citation>
    <scope>NUCLEOTIDE SEQUENCE</scope>
    <source>
        <strain evidence="1">ECLA1</strain>
    </source>
</reference>
<proteinExistence type="predicted"/>
<keyword evidence="2" id="KW-1185">Reference proteome</keyword>
<organism evidence="1 2">
    <name type="scientific">Elysia crispata</name>
    <name type="common">lettuce slug</name>
    <dbReference type="NCBI Taxonomy" id="231223"/>
    <lineage>
        <taxon>Eukaryota</taxon>
        <taxon>Metazoa</taxon>
        <taxon>Spiralia</taxon>
        <taxon>Lophotrochozoa</taxon>
        <taxon>Mollusca</taxon>
        <taxon>Gastropoda</taxon>
        <taxon>Heterobranchia</taxon>
        <taxon>Euthyneura</taxon>
        <taxon>Panpulmonata</taxon>
        <taxon>Sacoglossa</taxon>
        <taxon>Placobranchoidea</taxon>
        <taxon>Plakobranchidae</taxon>
        <taxon>Elysia</taxon>
    </lineage>
</organism>
<dbReference type="AlphaFoldDB" id="A0AAE1AML6"/>
<accession>A0AAE1AML6</accession>
<evidence type="ECO:0000313" key="2">
    <source>
        <dbReference type="Proteomes" id="UP001283361"/>
    </source>
</evidence>
<sequence length="260" mass="28616">MAEEQKDVIIFFTAGDDKFEFDEVLGNKMSSLKDQNFPGPEIIGQLTSIRVGRRTRLTDHRPVHASDQRLCGLVVYNIILALQEVFVVVNCVTPSNLSYSRVFVLWGWGSGAICVSPSIHRERYWDLAGQYWPRSDHTVGPALLLVASRVDNVRPCLSHSPCLLTRAAAGGVFDGWTNPVNRDRTPATRRLAEGSSAAPGLSPAVRTAHHNLPDFLPSHAKSIPPSPLAACLCDRLWSRLYASSQTAQSPGDVREEKMAN</sequence>